<keyword evidence="7" id="KW-1185">Reference proteome</keyword>
<dbReference type="EMBL" id="RDSM01000001">
    <property type="protein sequence ID" value="RXH57266.1"/>
    <property type="molecule type" value="Genomic_DNA"/>
</dbReference>
<evidence type="ECO:0000256" key="4">
    <source>
        <dbReference type="ARBA" id="ARBA00022989"/>
    </source>
</evidence>
<proteinExistence type="predicted"/>
<keyword evidence="5" id="KW-0472">Membrane</keyword>
<evidence type="ECO:0000256" key="5">
    <source>
        <dbReference type="ARBA" id="ARBA00023136"/>
    </source>
</evidence>
<dbReference type="InterPro" id="IPR022781">
    <property type="entry name" value="Flagellar_biosynth_FliO"/>
</dbReference>
<dbReference type="AlphaFoldDB" id="A0A4Q0T6K4"/>
<gene>
    <name evidence="6" type="ORF">GRAN_0576</name>
</gene>
<dbReference type="GO" id="GO:0044781">
    <property type="term" value="P:bacterial-type flagellum organization"/>
    <property type="evidence" value="ECO:0007669"/>
    <property type="project" value="InterPro"/>
</dbReference>
<accession>A0A4Q0T6K4</accession>
<name>A0A4Q0T6K4_9BACT</name>
<comment type="subcellular location">
    <subcellularLocation>
        <location evidence="1">Cell membrane</location>
    </subcellularLocation>
</comment>
<reference evidence="7" key="2">
    <citation type="submission" date="2019-02" db="EMBL/GenBank/DDBJ databases">
        <title>Granulicella sibirica sp. nov., a psychrotolerant acidobacterium isolated from an organic soil layer in forested tundra, West Siberia.</title>
        <authorList>
            <person name="Oshkin I.Y."/>
            <person name="Kulichevskaya I.S."/>
            <person name="Rijpstra W.I.C."/>
            <person name="Sinninghe Damste J.S."/>
            <person name="Rakitin A.L."/>
            <person name="Ravin N.V."/>
            <person name="Dedysh S.N."/>
        </authorList>
    </citation>
    <scope>NUCLEOTIDE SEQUENCE [LARGE SCALE GENOMIC DNA]</scope>
    <source>
        <strain evidence="7">AF10</strain>
    </source>
</reference>
<keyword evidence="3" id="KW-0812">Transmembrane</keyword>
<evidence type="ECO:0000313" key="6">
    <source>
        <dbReference type="EMBL" id="RXH57266.1"/>
    </source>
</evidence>
<evidence type="ECO:0008006" key="8">
    <source>
        <dbReference type="Google" id="ProtNLM"/>
    </source>
</evidence>
<evidence type="ECO:0000256" key="2">
    <source>
        <dbReference type="ARBA" id="ARBA00022475"/>
    </source>
</evidence>
<comment type="caution">
    <text evidence="6">The sequence shown here is derived from an EMBL/GenBank/DDBJ whole genome shotgun (WGS) entry which is preliminary data.</text>
</comment>
<evidence type="ECO:0000256" key="3">
    <source>
        <dbReference type="ARBA" id="ARBA00022692"/>
    </source>
</evidence>
<reference evidence="6 7" key="1">
    <citation type="submission" date="2018-11" db="EMBL/GenBank/DDBJ databases">
        <authorList>
            <person name="Mardanov A.V."/>
            <person name="Ravin N.V."/>
            <person name="Dedysh S.N."/>
        </authorList>
    </citation>
    <scope>NUCLEOTIDE SEQUENCE [LARGE SCALE GENOMIC DNA]</scope>
    <source>
        <strain evidence="6 7">AF10</strain>
    </source>
</reference>
<keyword evidence="4" id="KW-1133">Transmembrane helix</keyword>
<dbReference type="RefSeq" id="WP_128911462.1">
    <property type="nucleotide sequence ID" value="NZ_RDSM01000001.1"/>
</dbReference>
<dbReference type="Proteomes" id="UP000289437">
    <property type="component" value="Unassembled WGS sequence"/>
</dbReference>
<dbReference type="OrthoDB" id="9943990at2"/>
<organism evidence="6 7">
    <name type="scientific">Granulicella sibirica</name>
    <dbReference type="NCBI Taxonomy" id="2479048"/>
    <lineage>
        <taxon>Bacteria</taxon>
        <taxon>Pseudomonadati</taxon>
        <taxon>Acidobacteriota</taxon>
        <taxon>Terriglobia</taxon>
        <taxon>Terriglobales</taxon>
        <taxon>Acidobacteriaceae</taxon>
        <taxon>Granulicella</taxon>
    </lineage>
</organism>
<evidence type="ECO:0000313" key="7">
    <source>
        <dbReference type="Proteomes" id="UP000289437"/>
    </source>
</evidence>
<keyword evidence="2" id="KW-1003">Cell membrane</keyword>
<protein>
    <recommendedName>
        <fullName evidence="8">Flagellar biosynthesis protein FliO</fullName>
    </recommendedName>
</protein>
<dbReference type="Pfam" id="PF04347">
    <property type="entry name" value="FliO"/>
    <property type="match status" value="1"/>
</dbReference>
<dbReference type="GO" id="GO:0016020">
    <property type="term" value="C:membrane"/>
    <property type="evidence" value="ECO:0007669"/>
    <property type="project" value="InterPro"/>
</dbReference>
<evidence type="ECO:0000256" key="1">
    <source>
        <dbReference type="ARBA" id="ARBA00004236"/>
    </source>
</evidence>
<sequence length="107" mass="11969">MIGANTVEKTVPQRMRPQQTLGVLRALASAWKWLEQKRVQQSTMRRLRISETISLGEKRSIWIIQVDGKDYLVGGSAGSVALLSALDKQPSFRDTLDQQVLSTTEQA</sequence>